<accession>A0AB39SC63</accession>
<protein>
    <recommendedName>
        <fullName evidence="2">histidine kinase</fullName>
        <ecNumber evidence="2">2.7.13.3</ecNumber>
    </recommendedName>
</protein>
<keyword evidence="5" id="KW-0547">Nucleotide-binding</keyword>
<evidence type="ECO:0000256" key="6">
    <source>
        <dbReference type="ARBA" id="ARBA00022777"/>
    </source>
</evidence>
<feature type="domain" description="Histidine kinase" evidence="9">
    <location>
        <begin position="100"/>
        <end position="207"/>
    </location>
</feature>
<keyword evidence="3" id="KW-0597">Phosphoprotein</keyword>
<sequence>MKTIRVPSETARAQHHEFANCLHTIAGLLEMGMYERASEFIAEVTRARTTRITLQAQRLREPLLSALLVGKSAVAAERGVALRIGPNCHLPHRALVPHDLMMVLGNLIDNALDAVAAHPAPEPRVDVDVWAEGDSAVLRVGDNGPGVPAGARELMFLEGWSTKEPRGGRGAGLAQVRRITDRYEGTTSVTERAGGGAVFTVRLPRALGPGERTVR</sequence>
<dbReference type="SUPFAM" id="SSF55890">
    <property type="entry name" value="Sporulation response regulatory protein Spo0B"/>
    <property type="match status" value="1"/>
</dbReference>
<evidence type="ECO:0000256" key="2">
    <source>
        <dbReference type="ARBA" id="ARBA00012438"/>
    </source>
</evidence>
<keyword evidence="8" id="KW-0902">Two-component regulatory system</keyword>
<reference evidence="10" key="1">
    <citation type="submission" date="2024-07" db="EMBL/GenBank/DDBJ databases">
        <authorList>
            <person name="Yu S.T."/>
        </authorList>
    </citation>
    <scope>NUCLEOTIDE SEQUENCE</scope>
    <source>
        <strain evidence="10">R35</strain>
    </source>
</reference>
<dbReference type="InterPro" id="IPR036890">
    <property type="entry name" value="HATPase_C_sf"/>
</dbReference>
<evidence type="ECO:0000256" key="7">
    <source>
        <dbReference type="ARBA" id="ARBA00022840"/>
    </source>
</evidence>
<keyword evidence="4 10" id="KW-0808">Transferase</keyword>
<dbReference type="Gene3D" id="3.30.565.10">
    <property type="entry name" value="Histidine kinase-like ATPase, C-terminal domain"/>
    <property type="match status" value="1"/>
</dbReference>
<dbReference type="InterPro" id="IPR050980">
    <property type="entry name" value="2C_sensor_his_kinase"/>
</dbReference>
<dbReference type="PROSITE" id="PS50109">
    <property type="entry name" value="HIS_KIN"/>
    <property type="match status" value="1"/>
</dbReference>
<name>A0AB39SC63_9ACTN</name>
<dbReference type="Pfam" id="PF14689">
    <property type="entry name" value="SPOB_a"/>
    <property type="match status" value="1"/>
</dbReference>
<dbReference type="Pfam" id="PF02518">
    <property type="entry name" value="HATPase_c"/>
    <property type="match status" value="1"/>
</dbReference>
<evidence type="ECO:0000256" key="8">
    <source>
        <dbReference type="ARBA" id="ARBA00023012"/>
    </source>
</evidence>
<dbReference type="RefSeq" id="WP_369261764.1">
    <property type="nucleotide sequence ID" value="NZ_CP163440.1"/>
</dbReference>
<dbReference type="InterPro" id="IPR004358">
    <property type="entry name" value="Sig_transdc_His_kin-like_C"/>
</dbReference>
<dbReference type="EC" id="2.7.13.3" evidence="2"/>
<dbReference type="InterPro" id="IPR005467">
    <property type="entry name" value="His_kinase_dom"/>
</dbReference>
<dbReference type="PRINTS" id="PR00344">
    <property type="entry name" value="BCTRLSENSOR"/>
</dbReference>
<comment type="catalytic activity">
    <reaction evidence="1">
        <text>ATP + protein L-histidine = ADP + protein N-phospho-L-histidine.</text>
        <dbReference type="EC" id="2.7.13.3"/>
    </reaction>
</comment>
<dbReference type="GO" id="GO:0005886">
    <property type="term" value="C:plasma membrane"/>
    <property type="evidence" value="ECO:0007669"/>
    <property type="project" value="TreeGrafter"/>
</dbReference>
<dbReference type="AlphaFoldDB" id="A0AB39SC63"/>
<evidence type="ECO:0000256" key="3">
    <source>
        <dbReference type="ARBA" id="ARBA00022553"/>
    </source>
</evidence>
<evidence type="ECO:0000256" key="4">
    <source>
        <dbReference type="ARBA" id="ARBA00022679"/>
    </source>
</evidence>
<dbReference type="Gene3D" id="1.10.287.130">
    <property type="match status" value="1"/>
</dbReference>
<evidence type="ECO:0000259" key="9">
    <source>
        <dbReference type="PROSITE" id="PS50109"/>
    </source>
</evidence>
<evidence type="ECO:0000313" key="10">
    <source>
        <dbReference type="EMBL" id="XDQ65162.1"/>
    </source>
</evidence>
<gene>
    <name evidence="10" type="ORF">AB5J50_32430</name>
</gene>
<dbReference type="GO" id="GO:0005524">
    <property type="term" value="F:ATP binding"/>
    <property type="evidence" value="ECO:0007669"/>
    <property type="project" value="UniProtKB-KW"/>
</dbReference>
<dbReference type="GO" id="GO:0000155">
    <property type="term" value="F:phosphorelay sensor kinase activity"/>
    <property type="evidence" value="ECO:0007669"/>
    <property type="project" value="InterPro"/>
</dbReference>
<evidence type="ECO:0000256" key="1">
    <source>
        <dbReference type="ARBA" id="ARBA00000085"/>
    </source>
</evidence>
<dbReference type="InterPro" id="IPR039506">
    <property type="entry name" value="SPOB_a"/>
</dbReference>
<keyword evidence="6 10" id="KW-0418">Kinase</keyword>
<dbReference type="SUPFAM" id="SSF55874">
    <property type="entry name" value="ATPase domain of HSP90 chaperone/DNA topoisomerase II/histidine kinase"/>
    <property type="match status" value="1"/>
</dbReference>
<dbReference type="PANTHER" id="PTHR44936">
    <property type="entry name" value="SENSOR PROTEIN CREC"/>
    <property type="match status" value="1"/>
</dbReference>
<evidence type="ECO:0000256" key="5">
    <source>
        <dbReference type="ARBA" id="ARBA00022741"/>
    </source>
</evidence>
<dbReference type="EMBL" id="CP163440">
    <property type="protein sequence ID" value="XDQ65162.1"/>
    <property type="molecule type" value="Genomic_DNA"/>
</dbReference>
<dbReference type="SMART" id="SM00387">
    <property type="entry name" value="HATPase_c"/>
    <property type="match status" value="1"/>
</dbReference>
<organism evidence="10">
    <name type="scientific">Streptomyces sp. R35</name>
    <dbReference type="NCBI Taxonomy" id="3238630"/>
    <lineage>
        <taxon>Bacteria</taxon>
        <taxon>Bacillati</taxon>
        <taxon>Actinomycetota</taxon>
        <taxon>Actinomycetes</taxon>
        <taxon>Kitasatosporales</taxon>
        <taxon>Streptomycetaceae</taxon>
        <taxon>Streptomyces</taxon>
    </lineage>
</organism>
<dbReference type="PANTHER" id="PTHR44936:SF10">
    <property type="entry name" value="SENSOR PROTEIN RSTB"/>
    <property type="match status" value="1"/>
</dbReference>
<proteinExistence type="predicted"/>
<dbReference type="InterPro" id="IPR003594">
    <property type="entry name" value="HATPase_dom"/>
</dbReference>
<dbReference type="InterPro" id="IPR016120">
    <property type="entry name" value="Sig_transdc_His_kin_SpoOB"/>
</dbReference>
<keyword evidence="7" id="KW-0067">ATP-binding</keyword>